<evidence type="ECO:0000313" key="1">
    <source>
        <dbReference type="EMBL" id="COX19084.1"/>
    </source>
</evidence>
<dbReference type="AlphaFoldDB" id="A0A0U0T187"/>
<evidence type="ECO:0000313" key="2">
    <source>
        <dbReference type="Proteomes" id="UP000038802"/>
    </source>
</evidence>
<reference evidence="2" key="1">
    <citation type="submission" date="2015-03" db="EMBL/GenBank/DDBJ databases">
        <authorList>
            <consortium name="Pathogen Informatics"/>
        </authorList>
    </citation>
    <scope>NUCLEOTIDE SEQUENCE [LARGE SCALE GENOMIC DNA]</scope>
    <source>
        <strain evidence="2">K00500041</strain>
    </source>
</reference>
<protein>
    <submittedName>
        <fullName evidence="1">Uncharacterized protein</fullName>
    </submittedName>
</protein>
<proteinExistence type="predicted"/>
<organism evidence="1 2">
    <name type="scientific">Mycobacterium tuberculosis</name>
    <dbReference type="NCBI Taxonomy" id="1773"/>
    <lineage>
        <taxon>Bacteria</taxon>
        <taxon>Bacillati</taxon>
        <taxon>Actinomycetota</taxon>
        <taxon>Actinomycetes</taxon>
        <taxon>Mycobacteriales</taxon>
        <taxon>Mycobacteriaceae</taxon>
        <taxon>Mycobacterium</taxon>
        <taxon>Mycobacterium tuberculosis complex</taxon>
    </lineage>
</organism>
<accession>A0A0U0T187</accession>
<dbReference type="EMBL" id="CSAE01001001">
    <property type="protein sequence ID" value="COX19084.1"/>
    <property type="molecule type" value="Genomic_DNA"/>
</dbReference>
<dbReference type="Proteomes" id="UP000038802">
    <property type="component" value="Unassembled WGS sequence"/>
</dbReference>
<gene>
    <name evidence="1" type="ORF">ERS007703_04890</name>
</gene>
<name>A0A0U0T187_MYCTX</name>
<sequence>MACAKNRNTRSVCASFRLGLLAGEQVELAGDLIGSPGEGGVVDAAGEFGCVRGLD</sequence>